<sequence>MEAEQYPPDLNVRRGYDVAVDEHAKSHAYRRDVVVGILSEPSDDQTLISYARLIWVRTPSGITTRLSIRQNA</sequence>
<evidence type="ECO:0000313" key="2">
    <source>
        <dbReference type="Proteomes" id="UP000051335"/>
    </source>
</evidence>
<protein>
    <submittedName>
        <fullName evidence="1">Uncharacterized protein</fullName>
    </submittedName>
</protein>
<dbReference type="Proteomes" id="UP000051335">
    <property type="component" value="Unassembled WGS sequence"/>
</dbReference>
<accession>A0A0P9PH50</accession>
<name>A0A0P9PH50_9PSED</name>
<dbReference type="AlphaFoldDB" id="A0A0P9PH50"/>
<dbReference type="PATRIC" id="fig|317659.3.peg.1171"/>
<comment type="caution">
    <text evidence="1">The sequence shown here is derived from an EMBL/GenBank/DDBJ whole genome shotgun (WGS) entry which is preliminary data.</text>
</comment>
<organism evidence="1 2">
    <name type="scientific">Pseudomonas syringae pv. coryli</name>
    <dbReference type="NCBI Taxonomy" id="317659"/>
    <lineage>
        <taxon>Bacteria</taxon>
        <taxon>Pseudomonadati</taxon>
        <taxon>Pseudomonadota</taxon>
        <taxon>Gammaproteobacteria</taxon>
        <taxon>Pseudomonadales</taxon>
        <taxon>Pseudomonadaceae</taxon>
        <taxon>Pseudomonas</taxon>
    </lineage>
</organism>
<gene>
    <name evidence="1" type="ORF">ALO75_102911</name>
</gene>
<evidence type="ECO:0000313" key="1">
    <source>
        <dbReference type="EMBL" id="KPX09973.1"/>
    </source>
</evidence>
<keyword evidence="2" id="KW-1185">Reference proteome</keyword>
<proteinExistence type="predicted"/>
<reference evidence="1 2" key="1">
    <citation type="submission" date="2015-09" db="EMBL/GenBank/DDBJ databases">
        <title>Genome announcement of multiple Pseudomonas syringae strains.</title>
        <authorList>
            <person name="Thakur S."/>
            <person name="Wang P.W."/>
            <person name="Gong Y."/>
            <person name="Weir B.S."/>
            <person name="Guttman D.S."/>
        </authorList>
    </citation>
    <scope>NUCLEOTIDE SEQUENCE [LARGE SCALE GENOMIC DNA]</scope>
    <source>
        <strain evidence="1 2">ICMP17001</strain>
    </source>
</reference>
<dbReference type="EMBL" id="LJQC01000098">
    <property type="protein sequence ID" value="KPX09973.1"/>
    <property type="molecule type" value="Genomic_DNA"/>
</dbReference>